<feature type="transmembrane region" description="Helical" evidence="1">
    <location>
        <begin position="6"/>
        <end position="25"/>
    </location>
</feature>
<dbReference type="Proteomes" id="UP000183832">
    <property type="component" value="Unassembled WGS sequence"/>
</dbReference>
<protein>
    <submittedName>
        <fullName evidence="2">CLUMA_CG002077, isoform A</fullName>
    </submittedName>
</protein>
<feature type="transmembrane region" description="Helical" evidence="1">
    <location>
        <begin position="37"/>
        <end position="62"/>
    </location>
</feature>
<keyword evidence="1" id="KW-1133">Transmembrane helix</keyword>
<dbReference type="AlphaFoldDB" id="A0A1J1HL84"/>
<evidence type="ECO:0000313" key="3">
    <source>
        <dbReference type="Proteomes" id="UP000183832"/>
    </source>
</evidence>
<name>A0A1J1HL84_9DIPT</name>
<gene>
    <name evidence="2" type="ORF">CLUMA_CG002077</name>
</gene>
<accession>A0A1J1HL84</accession>
<organism evidence="2 3">
    <name type="scientific">Clunio marinus</name>
    <dbReference type="NCBI Taxonomy" id="568069"/>
    <lineage>
        <taxon>Eukaryota</taxon>
        <taxon>Metazoa</taxon>
        <taxon>Ecdysozoa</taxon>
        <taxon>Arthropoda</taxon>
        <taxon>Hexapoda</taxon>
        <taxon>Insecta</taxon>
        <taxon>Pterygota</taxon>
        <taxon>Neoptera</taxon>
        <taxon>Endopterygota</taxon>
        <taxon>Diptera</taxon>
        <taxon>Nematocera</taxon>
        <taxon>Chironomoidea</taxon>
        <taxon>Chironomidae</taxon>
        <taxon>Clunio</taxon>
    </lineage>
</organism>
<reference evidence="2 3" key="1">
    <citation type="submission" date="2015-04" db="EMBL/GenBank/DDBJ databases">
        <authorList>
            <person name="Syromyatnikov M.Y."/>
            <person name="Popov V.N."/>
        </authorList>
    </citation>
    <scope>NUCLEOTIDE SEQUENCE [LARGE SCALE GENOMIC DNA]</scope>
</reference>
<keyword evidence="1" id="KW-0812">Transmembrane</keyword>
<dbReference type="EMBL" id="CVRI01000006">
    <property type="protein sequence ID" value="CRK88298.1"/>
    <property type="molecule type" value="Genomic_DNA"/>
</dbReference>
<keyword evidence="1" id="KW-0472">Membrane</keyword>
<proteinExistence type="predicted"/>
<sequence length="159" mass="19140">MRFDAVWLITDISYIPQLIPLWYVIETPKLYWIKSQIIGLPVFFISLSLNTIDHLFNFYILLNFLNIIYQVNEEARMEVTNMEDLFNTVYLINQQFTQMAKLQCIEINEIEVSFWSISRFVSTQRTNKTWIDKTITEVHIYMHKHIILGYRLNHKCLLI</sequence>
<evidence type="ECO:0000256" key="1">
    <source>
        <dbReference type="SAM" id="Phobius"/>
    </source>
</evidence>
<evidence type="ECO:0000313" key="2">
    <source>
        <dbReference type="EMBL" id="CRK88298.1"/>
    </source>
</evidence>
<keyword evidence="3" id="KW-1185">Reference proteome</keyword>